<keyword evidence="4" id="KW-1185">Reference proteome</keyword>
<proteinExistence type="predicted"/>
<accession>A0ABV4U0F0</accession>
<sequence>MQNLSTLGKAALPLVGLGSLFLLAGDANAAAYGESAPLTGVRDNFDIGGLEGSNRWSGDSADERMTLSWDITQVNSSWEYEYTWSGTEAALDKISHFTLDVTDNCYSDADCVTEANAATEYIDMLGQDPGEQPEDFENLGVKFDQAQAVYSFTSNRAPVWGDLCLKDGDGPDTCANLSDTDGDDFYEYTGDTTLLWNTGFANRDSQNTLYYVARPDAVDNGNGDNGNGDNGNGDNGNGEPIPAPGTLALLAMGMLGAGVSGGRFKKS</sequence>
<dbReference type="RefSeq" id="WP_373656600.1">
    <property type="nucleotide sequence ID" value="NZ_JBGUAW010000009.1"/>
</dbReference>
<feature type="signal peptide" evidence="2">
    <location>
        <begin position="1"/>
        <end position="24"/>
    </location>
</feature>
<evidence type="ECO:0000256" key="1">
    <source>
        <dbReference type="SAM" id="MobiDB-lite"/>
    </source>
</evidence>
<gene>
    <name evidence="3" type="ORF">ACERLL_13370</name>
</gene>
<evidence type="ECO:0000313" key="3">
    <source>
        <dbReference type="EMBL" id="MFA9461810.1"/>
    </source>
</evidence>
<reference evidence="3 4" key="1">
    <citation type="submission" date="2024-08" db="EMBL/GenBank/DDBJ databases">
        <title>Whole-genome sequencing of halo(alkali)philic microorganisms from hypersaline lakes.</title>
        <authorList>
            <person name="Sorokin D.Y."/>
            <person name="Merkel A.Y."/>
            <person name="Messina E."/>
            <person name="Yakimov M."/>
        </authorList>
    </citation>
    <scope>NUCLEOTIDE SEQUENCE [LARGE SCALE GENOMIC DNA]</scope>
    <source>
        <strain evidence="3 4">Cl-TMA</strain>
    </source>
</reference>
<name>A0ABV4U0F0_9GAMM</name>
<feature type="chain" id="PRO_5046515328" evidence="2">
    <location>
        <begin position="25"/>
        <end position="267"/>
    </location>
</feature>
<evidence type="ECO:0000313" key="4">
    <source>
        <dbReference type="Proteomes" id="UP001575181"/>
    </source>
</evidence>
<dbReference type="Proteomes" id="UP001575181">
    <property type="component" value="Unassembled WGS sequence"/>
</dbReference>
<organism evidence="3 4">
    <name type="scientific">Thiohalorhabdus methylotrophus</name>
    <dbReference type="NCBI Taxonomy" id="3242694"/>
    <lineage>
        <taxon>Bacteria</taxon>
        <taxon>Pseudomonadati</taxon>
        <taxon>Pseudomonadota</taxon>
        <taxon>Gammaproteobacteria</taxon>
        <taxon>Thiohalorhabdales</taxon>
        <taxon>Thiohalorhabdaceae</taxon>
        <taxon>Thiohalorhabdus</taxon>
    </lineage>
</organism>
<evidence type="ECO:0000256" key="2">
    <source>
        <dbReference type="SAM" id="SignalP"/>
    </source>
</evidence>
<feature type="compositionally biased region" description="Gly residues" evidence="1">
    <location>
        <begin position="223"/>
        <end position="236"/>
    </location>
</feature>
<comment type="caution">
    <text evidence="3">The sequence shown here is derived from an EMBL/GenBank/DDBJ whole genome shotgun (WGS) entry which is preliminary data.</text>
</comment>
<keyword evidence="2" id="KW-0732">Signal</keyword>
<protein>
    <submittedName>
        <fullName evidence="3">PEP-CTERM sorting domain-containing protein</fullName>
    </submittedName>
</protein>
<dbReference type="EMBL" id="JBGUAW010000009">
    <property type="protein sequence ID" value="MFA9461810.1"/>
    <property type="molecule type" value="Genomic_DNA"/>
</dbReference>
<feature type="region of interest" description="Disordered" evidence="1">
    <location>
        <begin position="215"/>
        <end position="244"/>
    </location>
</feature>